<protein>
    <submittedName>
        <fullName evidence="1">Uncharacterized protein</fullName>
    </submittedName>
</protein>
<dbReference type="Proteomes" id="UP001245184">
    <property type="component" value="Unassembled WGS sequence"/>
</dbReference>
<sequence>MRFDSLDQGLTSARAARSGNATGNLDKIAGKVFLNDTRRHKKEKAPIWALSYFFSARDALR</sequence>
<gene>
    <name evidence="1" type="ORF">QF025_001839</name>
</gene>
<name>A0ABD5CCV1_9BURK</name>
<dbReference type="EMBL" id="JAVIZN010000002">
    <property type="protein sequence ID" value="MDR6203119.1"/>
    <property type="molecule type" value="Genomic_DNA"/>
</dbReference>
<reference evidence="1 2" key="1">
    <citation type="submission" date="2023-08" db="EMBL/GenBank/DDBJ databases">
        <title>Genome sequencing of plant associated microbes to promote plant fitness in Sorghum bicolor and Oryza sativa.</title>
        <authorList>
            <person name="Coleman-Derr D."/>
        </authorList>
    </citation>
    <scope>NUCLEOTIDE SEQUENCE [LARGE SCALE GENOMIC DNA]</scope>
    <source>
        <strain evidence="1 2">SLBN-33</strain>
    </source>
</reference>
<accession>A0ABD5CCV1</accession>
<evidence type="ECO:0000313" key="2">
    <source>
        <dbReference type="Proteomes" id="UP001245184"/>
    </source>
</evidence>
<dbReference type="AlphaFoldDB" id="A0ABD5CCV1"/>
<dbReference type="RefSeq" id="WP_157140683.1">
    <property type="nucleotide sequence ID" value="NZ_ATXV01000003.1"/>
</dbReference>
<proteinExistence type="predicted"/>
<comment type="caution">
    <text evidence="1">The sequence shown here is derived from an EMBL/GenBank/DDBJ whole genome shotgun (WGS) entry which is preliminary data.</text>
</comment>
<evidence type="ECO:0000313" key="1">
    <source>
        <dbReference type="EMBL" id="MDR6203119.1"/>
    </source>
</evidence>
<organism evidence="1 2">
    <name type="scientific">Paraburkholderia graminis</name>
    <dbReference type="NCBI Taxonomy" id="60548"/>
    <lineage>
        <taxon>Bacteria</taxon>
        <taxon>Pseudomonadati</taxon>
        <taxon>Pseudomonadota</taxon>
        <taxon>Betaproteobacteria</taxon>
        <taxon>Burkholderiales</taxon>
        <taxon>Burkholderiaceae</taxon>
        <taxon>Paraburkholderia</taxon>
    </lineage>
</organism>